<protein>
    <recommendedName>
        <fullName evidence="8">Probable membrane transporter protein</fullName>
    </recommendedName>
</protein>
<keyword evidence="6 8" id="KW-1133">Transmembrane helix</keyword>
<evidence type="ECO:0000256" key="7">
    <source>
        <dbReference type="ARBA" id="ARBA00023136"/>
    </source>
</evidence>
<evidence type="ECO:0000313" key="10">
    <source>
        <dbReference type="Proteomes" id="UP000588112"/>
    </source>
</evidence>
<comment type="similarity">
    <text evidence="2 8">Belongs to the 4-toluene sulfonate uptake permease (TSUP) (TC 2.A.102) family.</text>
</comment>
<sequence length="235" mass="23460">MLLIAGCVVFAGAVVQGGVGFGLGLLAAPVITVLDPTVMPAAVQVVNAVLPLLTLVVEWRAIDWRGLGFALLGRLPGGALGGLVVVYVSGQVLGVLVGVMVLAAVAVTATAVAVPRNGATLAAAGLLSGVTGTATGIGGPPLAIVYQHDKGPRIRATLAMYFFLAAAQSLVVLAAVGRLPLRALAAGALLVPFLVAGFAVSGPLRRFLDGGRVRAGILLVAAASAFVLIMRSLAF</sequence>
<feature type="transmembrane region" description="Helical" evidence="8">
    <location>
        <begin position="119"/>
        <end position="146"/>
    </location>
</feature>
<feature type="transmembrane region" description="Helical" evidence="8">
    <location>
        <begin position="41"/>
        <end position="59"/>
    </location>
</feature>
<evidence type="ECO:0000256" key="6">
    <source>
        <dbReference type="ARBA" id="ARBA00022989"/>
    </source>
</evidence>
<comment type="caution">
    <text evidence="9">The sequence shown here is derived from an EMBL/GenBank/DDBJ whole genome shotgun (WGS) entry which is preliminary data.</text>
</comment>
<keyword evidence="7 8" id="KW-0472">Membrane</keyword>
<evidence type="ECO:0000256" key="2">
    <source>
        <dbReference type="ARBA" id="ARBA00009142"/>
    </source>
</evidence>
<feature type="transmembrane region" description="Helical" evidence="8">
    <location>
        <begin position="158"/>
        <end position="177"/>
    </location>
</feature>
<evidence type="ECO:0000256" key="1">
    <source>
        <dbReference type="ARBA" id="ARBA00004651"/>
    </source>
</evidence>
<evidence type="ECO:0000313" key="9">
    <source>
        <dbReference type="EMBL" id="MBB5630419.1"/>
    </source>
</evidence>
<dbReference type="Proteomes" id="UP000588112">
    <property type="component" value="Unassembled WGS sequence"/>
</dbReference>
<dbReference type="AlphaFoldDB" id="A0A7W8ZAD4"/>
<comment type="subcellular location">
    <subcellularLocation>
        <location evidence="1 8">Cell membrane</location>
        <topology evidence="1 8">Multi-pass membrane protein</topology>
    </subcellularLocation>
</comment>
<gene>
    <name evidence="9" type="ORF">BJ981_006183</name>
</gene>
<dbReference type="EMBL" id="JACHBR010000002">
    <property type="protein sequence ID" value="MBB5630419.1"/>
    <property type="molecule type" value="Genomic_DNA"/>
</dbReference>
<dbReference type="PANTHER" id="PTHR30269:SF37">
    <property type="entry name" value="MEMBRANE TRANSPORTER PROTEIN"/>
    <property type="match status" value="1"/>
</dbReference>
<keyword evidence="4 8" id="KW-1003">Cell membrane</keyword>
<dbReference type="InterPro" id="IPR052017">
    <property type="entry name" value="TSUP"/>
</dbReference>
<organism evidence="9 10">
    <name type="scientific">Sphaerisporangium krabiense</name>
    <dbReference type="NCBI Taxonomy" id="763782"/>
    <lineage>
        <taxon>Bacteria</taxon>
        <taxon>Bacillati</taxon>
        <taxon>Actinomycetota</taxon>
        <taxon>Actinomycetes</taxon>
        <taxon>Streptosporangiales</taxon>
        <taxon>Streptosporangiaceae</taxon>
        <taxon>Sphaerisporangium</taxon>
    </lineage>
</organism>
<dbReference type="Pfam" id="PF01925">
    <property type="entry name" value="TauE"/>
    <property type="match status" value="1"/>
</dbReference>
<evidence type="ECO:0000256" key="4">
    <source>
        <dbReference type="ARBA" id="ARBA00022475"/>
    </source>
</evidence>
<dbReference type="InterPro" id="IPR002781">
    <property type="entry name" value="TM_pro_TauE-like"/>
</dbReference>
<dbReference type="GO" id="GO:0005886">
    <property type="term" value="C:plasma membrane"/>
    <property type="evidence" value="ECO:0007669"/>
    <property type="project" value="UniProtKB-SubCell"/>
</dbReference>
<evidence type="ECO:0000256" key="5">
    <source>
        <dbReference type="ARBA" id="ARBA00022692"/>
    </source>
</evidence>
<keyword evidence="3" id="KW-0813">Transport</keyword>
<keyword evidence="10" id="KW-1185">Reference proteome</keyword>
<reference evidence="9 10" key="1">
    <citation type="submission" date="2020-08" db="EMBL/GenBank/DDBJ databases">
        <title>Sequencing the genomes of 1000 actinobacteria strains.</title>
        <authorList>
            <person name="Klenk H.-P."/>
        </authorList>
    </citation>
    <scope>NUCLEOTIDE SEQUENCE [LARGE SCALE GENOMIC DNA]</scope>
    <source>
        <strain evidence="9 10">DSM 45790</strain>
    </source>
</reference>
<feature type="transmembrane region" description="Helical" evidence="8">
    <location>
        <begin position="183"/>
        <end position="204"/>
    </location>
</feature>
<feature type="transmembrane region" description="Helical" evidence="8">
    <location>
        <begin position="216"/>
        <end position="234"/>
    </location>
</feature>
<dbReference type="RefSeq" id="WP_307837824.1">
    <property type="nucleotide sequence ID" value="NZ_BOOS01000020.1"/>
</dbReference>
<evidence type="ECO:0000256" key="3">
    <source>
        <dbReference type="ARBA" id="ARBA00022448"/>
    </source>
</evidence>
<evidence type="ECO:0000256" key="8">
    <source>
        <dbReference type="RuleBase" id="RU363041"/>
    </source>
</evidence>
<proteinExistence type="inferred from homology"/>
<accession>A0A7W8ZAD4</accession>
<feature type="transmembrane region" description="Helical" evidence="8">
    <location>
        <begin position="80"/>
        <end position="113"/>
    </location>
</feature>
<keyword evidence="5 8" id="KW-0812">Transmembrane</keyword>
<dbReference type="PANTHER" id="PTHR30269">
    <property type="entry name" value="TRANSMEMBRANE PROTEIN YFCA"/>
    <property type="match status" value="1"/>
</dbReference>
<name>A0A7W8ZAD4_9ACTN</name>